<dbReference type="Proteomes" id="UP000245802">
    <property type="component" value="Chromosome"/>
</dbReference>
<sequence length="87" mass="9783">MYGPYLTMTEIKAKYPDEWVFLANPTSTRHEVTGGYIILHSPDRAEYMRLVGECDDPAVKHLASWWTGEIRGVEIFPPDAEPESGAA</sequence>
<dbReference type="AlphaFoldDB" id="A0A2Z3HAF0"/>
<gene>
    <name evidence="1" type="ORF">C1280_25190</name>
</gene>
<dbReference type="RefSeq" id="WP_010034668.1">
    <property type="nucleotide sequence ID" value="NZ_CP025958.1"/>
</dbReference>
<evidence type="ECO:0000313" key="2">
    <source>
        <dbReference type="Proteomes" id="UP000245802"/>
    </source>
</evidence>
<organism evidence="1 2">
    <name type="scientific">Gemmata obscuriglobus</name>
    <dbReference type="NCBI Taxonomy" id="114"/>
    <lineage>
        <taxon>Bacteria</taxon>
        <taxon>Pseudomonadati</taxon>
        <taxon>Planctomycetota</taxon>
        <taxon>Planctomycetia</taxon>
        <taxon>Gemmatales</taxon>
        <taxon>Gemmataceae</taxon>
        <taxon>Gemmata</taxon>
    </lineage>
</organism>
<keyword evidence="2" id="KW-1185">Reference proteome</keyword>
<dbReference type="EMBL" id="CP025958">
    <property type="protein sequence ID" value="AWM39975.1"/>
    <property type="molecule type" value="Genomic_DNA"/>
</dbReference>
<accession>A0A2Z3HAF0</accession>
<dbReference type="OrthoDB" id="1495197at2"/>
<reference evidence="1 2" key="1">
    <citation type="submission" date="2018-01" db="EMBL/GenBank/DDBJ databases">
        <title>G. obscuriglobus.</title>
        <authorList>
            <person name="Franke J."/>
            <person name="Blomberg W."/>
            <person name="Selmecki A."/>
        </authorList>
    </citation>
    <scope>NUCLEOTIDE SEQUENCE [LARGE SCALE GENOMIC DNA]</scope>
    <source>
        <strain evidence="1 2">DSM 5831</strain>
    </source>
</reference>
<evidence type="ECO:0000313" key="1">
    <source>
        <dbReference type="EMBL" id="AWM39975.1"/>
    </source>
</evidence>
<dbReference type="KEGG" id="gog:C1280_25190"/>
<name>A0A2Z3HAF0_9BACT</name>
<proteinExistence type="predicted"/>
<protein>
    <submittedName>
        <fullName evidence="1">Uncharacterized protein</fullName>
    </submittedName>
</protein>